<dbReference type="InterPro" id="IPR036291">
    <property type="entry name" value="NAD(P)-bd_dom_sf"/>
</dbReference>
<organism evidence="2 3">
    <name type="scientific">Pseudooceanicola nanhaiensis</name>
    <dbReference type="NCBI Taxonomy" id="375761"/>
    <lineage>
        <taxon>Bacteria</taxon>
        <taxon>Pseudomonadati</taxon>
        <taxon>Pseudomonadota</taxon>
        <taxon>Alphaproteobacteria</taxon>
        <taxon>Rhodobacterales</taxon>
        <taxon>Paracoccaceae</taxon>
        <taxon>Pseudooceanicola</taxon>
    </lineage>
</organism>
<evidence type="ECO:0000259" key="1">
    <source>
        <dbReference type="Pfam" id="PF09130"/>
    </source>
</evidence>
<dbReference type="EMBL" id="BMLF01000001">
    <property type="protein sequence ID" value="GGL96223.1"/>
    <property type="molecule type" value="Genomic_DNA"/>
</dbReference>
<gene>
    <name evidence="2" type="ORF">GCM10011534_17790</name>
</gene>
<dbReference type="InterPro" id="IPR013328">
    <property type="entry name" value="6PGD_dom2"/>
</dbReference>
<dbReference type="AlphaFoldDB" id="A0A917WEN8"/>
<dbReference type="InterPro" id="IPR015814">
    <property type="entry name" value="Pgluconate_DH_NAD-bd_C"/>
</dbReference>
<comment type="caution">
    <text evidence="2">The sequence shown here is derived from an EMBL/GenBank/DDBJ whole genome shotgun (WGS) entry which is preliminary data.</text>
</comment>
<dbReference type="SUPFAM" id="SSF48179">
    <property type="entry name" value="6-phosphogluconate dehydrogenase C-terminal domain-like"/>
    <property type="match status" value="1"/>
</dbReference>
<evidence type="ECO:0000313" key="2">
    <source>
        <dbReference type="EMBL" id="GGL96223.1"/>
    </source>
</evidence>
<accession>A0A917WEN8</accession>
<proteinExistence type="predicted"/>
<feature type="domain" description="Phosphogluconate dehydrogenase NAD-binding putative C-terminal" evidence="1">
    <location>
        <begin position="189"/>
        <end position="258"/>
    </location>
</feature>
<dbReference type="Proteomes" id="UP000649829">
    <property type="component" value="Unassembled WGS sequence"/>
</dbReference>
<reference evidence="2" key="2">
    <citation type="submission" date="2020-09" db="EMBL/GenBank/DDBJ databases">
        <authorList>
            <person name="Sun Q."/>
            <person name="Zhou Y."/>
        </authorList>
    </citation>
    <scope>NUCLEOTIDE SEQUENCE</scope>
    <source>
        <strain evidence="2">CGMCC 1.6293</strain>
    </source>
</reference>
<sequence length="278" mass="28952">MPNPLTIAITAPGQMGAGIGARLTAQGCRVIVPLEDRSQASLDRARRAGMVHAGWDELGQADMILSIVSPEYAERTAERVAAANPGARAIYAELNAITPERALRIQKIAEGAGLGFTDGGIIGPPPSDSADPVLYLSGPAAAEAAGLRAYGLRTEVLHGPVGEASALKLSYAGITKGLAALGATMMLAAARAGVEEQLMAELGVSQSALAQGFSRSIPGMLPKSGRWVSEMHEIADFIGADFPEHGIYRGVAALYERLFDAHLADGEEAETLRDLVGR</sequence>
<dbReference type="Pfam" id="PF09130">
    <property type="entry name" value="DUF1932"/>
    <property type="match status" value="1"/>
</dbReference>
<dbReference type="RefSeq" id="WP_028286559.1">
    <property type="nucleotide sequence ID" value="NZ_BMLF01000001.1"/>
</dbReference>
<keyword evidence="3" id="KW-1185">Reference proteome</keyword>
<dbReference type="Gene3D" id="3.40.50.720">
    <property type="entry name" value="NAD(P)-binding Rossmann-like Domain"/>
    <property type="match status" value="1"/>
</dbReference>
<reference evidence="2" key="1">
    <citation type="journal article" date="2014" name="Int. J. Syst. Evol. Microbiol.">
        <title>Complete genome sequence of Corynebacterium casei LMG S-19264T (=DSM 44701T), isolated from a smear-ripened cheese.</title>
        <authorList>
            <consortium name="US DOE Joint Genome Institute (JGI-PGF)"/>
            <person name="Walter F."/>
            <person name="Albersmeier A."/>
            <person name="Kalinowski J."/>
            <person name="Ruckert C."/>
        </authorList>
    </citation>
    <scope>NUCLEOTIDE SEQUENCE</scope>
    <source>
        <strain evidence="2">CGMCC 1.6293</strain>
    </source>
</reference>
<dbReference type="InterPro" id="IPR008927">
    <property type="entry name" value="6-PGluconate_DH-like_C_sf"/>
</dbReference>
<evidence type="ECO:0000313" key="3">
    <source>
        <dbReference type="Proteomes" id="UP000649829"/>
    </source>
</evidence>
<protein>
    <submittedName>
        <fullName evidence="2">6-phosphogluconate dehydrogenase</fullName>
    </submittedName>
</protein>
<dbReference type="SUPFAM" id="SSF51735">
    <property type="entry name" value="NAD(P)-binding Rossmann-fold domains"/>
    <property type="match status" value="1"/>
</dbReference>
<name>A0A917WEN8_9RHOB</name>
<dbReference type="Gene3D" id="1.10.1040.10">
    <property type="entry name" value="N-(1-d-carboxylethyl)-l-norvaline Dehydrogenase, domain 2"/>
    <property type="match status" value="1"/>
</dbReference>